<evidence type="ECO:0000256" key="3">
    <source>
        <dbReference type="ARBA" id="ARBA00022723"/>
    </source>
</evidence>
<evidence type="ECO:0000313" key="6">
    <source>
        <dbReference type="EMBL" id="AWR95306.1"/>
    </source>
</evidence>
<dbReference type="KEGG" id="abri:DFR85_12575"/>
<dbReference type="SUPFAM" id="SSF56281">
    <property type="entry name" value="Metallo-hydrolase/oxidoreductase"/>
    <property type="match status" value="1"/>
</dbReference>
<dbReference type="Proteomes" id="UP000248044">
    <property type="component" value="Chromosome"/>
</dbReference>
<sequence length="252" mass="29591">MIKQVYMFKVGEHGEVPGAEVFWMKEFNSWIRLSFYSFLVESEDNYTLINTGLARDLTLRNKFLREWAGSDRCKFSVKDEEKIENHLKKINLTPDDISQIIITPVQDYTIGNIDLFKKAKLIFSRRGWFEDVVNPSPSPFLNRDVYLPKYVREYLFEEAWNRIVLTDDQKIGDIFLKWTGCHHRSSMSIILDNKICITDAAFVSKNLETKTPIGIAEDIYECIRAYDYLQEECRIIIPAYDPENIVKYGEKL</sequence>
<dbReference type="Gene3D" id="3.60.15.10">
    <property type="entry name" value="Ribonuclease Z/Hydroxyacylglutathione hydrolase-like"/>
    <property type="match status" value="1"/>
</dbReference>
<evidence type="ECO:0000313" key="7">
    <source>
        <dbReference type="Proteomes" id="UP000248044"/>
    </source>
</evidence>
<evidence type="ECO:0000256" key="2">
    <source>
        <dbReference type="ARBA" id="ARBA00007749"/>
    </source>
</evidence>
<comment type="cofactor">
    <cofactor evidence="1">
        <name>Zn(2+)</name>
        <dbReference type="ChEBI" id="CHEBI:29105"/>
    </cofactor>
</comment>
<dbReference type="OrthoDB" id="56266at2157"/>
<name>A0A2U9IH55_9CREN</name>
<gene>
    <name evidence="6" type="ORF">DFR85_12575</name>
</gene>
<dbReference type="GO" id="GO:0016787">
    <property type="term" value="F:hydrolase activity"/>
    <property type="evidence" value="ECO:0007669"/>
    <property type="project" value="UniProtKB-KW"/>
</dbReference>
<keyword evidence="4 6" id="KW-0378">Hydrolase</keyword>
<dbReference type="EMBL" id="CP029289">
    <property type="protein sequence ID" value="AWR95306.1"/>
    <property type="molecule type" value="Genomic_DNA"/>
</dbReference>
<dbReference type="RefSeq" id="WP_110271186.1">
    <property type="nucleotide sequence ID" value="NZ_CP029289.2"/>
</dbReference>
<keyword evidence="7" id="KW-1185">Reference proteome</keyword>
<proteinExistence type="inferred from homology"/>
<evidence type="ECO:0000256" key="5">
    <source>
        <dbReference type="ARBA" id="ARBA00022833"/>
    </source>
</evidence>
<organism evidence="6 7">
    <name type="scientific">Acidianus brierleyi</name>
    <dbReference type="NCBI Taxonomy" id="41673"/>
    <lineage>
        <taxon>Archaea</taxon>
        <taxon>Thermoproteota</taxon>
        <taxon>Thermoprotei</taxon>
        <taxon>Sulfolobales</taxon>
        <taxon>Sulfolobaceae</taxon>
        <taxon>Acidianus</taxon>
    </lineage>
</organism>
<reference evidence="6 7" key="1">
    <citation type="submission" date="2018-05" db="EMBL/GenBank/DDBJ databases">
        <title>Complete Genome Sequences of Extremely Thermoacidophilic, Metal-Mobilizing Type-Strain Members of the Archaeal Family Sulfolobaceae: Acidianus brierleyi DSM-1651T, Acidianus sulfidivorans DSM-18786T, Metallosphaera hakonensis DSM-7519T, and Metallosphaera prunae DSM-10039T.</title>
        <authorList>
            <person name="Counts J.A."/>
            <person name="Kelly R.M."/>
        </authorList>
    </citation>
    <scope>NUCLEOTIDE SEQUENCE [LARGE SCALE GENOMIC DNA]</scope>
    <source>
        <strain evidence="6 7">DSM 1651</strain>
    </source>
</reference>
<dbReference type="GO" id="GO:0046872">
    <property type="term" value="F:metal ion binding"/>
    <property type="evidence" value="ECO:0007669"/>
    <property type="project" value="UniProtKB-KW"/>
</dbReference>
<keyword evidence="3" id="KW-0479">Metal-binding</keyword>
<accession>A0A2U9IH55</accession>
<evidence type="ECO:0000256" key="4">
    <source>
        <dbReference type="ARBA" id="ARBA00022801"/>
    </source>
</evidence>
<dbReference type="GeneID" id="36833005"/>
<keyword evidence="5" id="KW-0862">Zinc</keyword>
<evidence type="ECO:0000256" key="1">
    <source>
        <dbReference type="ARBA" id="ARBA00001947"/>
    </source>
</evidence>
<dbReference type="PANTHER" id="PTHR42978:SF2">
    <property type="entry name" value="102 KBASES UNSTABLE REGION: FROM 1 TO 119443"/>
    <property type="match status" value="1"/>
</dbReference>
<dbReference type="InterPro" id="IPR051013">
    <property type="entry name" value="MBL_superfamily_lactonases"/>
</dbReference>
<dbReference type="InterPro" id="IPR036866">
    <property type="entry name" value="RibonucZ/Hydroxyglut_hydro"/>
</dbReference>
<dbReference type="AlphaFoldDB" id="A0A2U9IH55"/>
<protein>
    <submittedName>
        <fullName evidence="6">Zn-dependent hydrolase</fullName>
    </submittedName>
</protein>
<dbReference type="PANTHER" id="PTHR42978">
    <property type="entry name" value="QUORUM-QUENCHING LACTONASE YTNP-RELATED-RELATED"/>
    <property type="match status" value="1"/>
</dbReference>
<comment type="similarity">
    <text evidence="2">Belongs to the metallo-beta-lactamase superfamily.</text>
</comment>